<dbReference type="AlphaFoldDB" id="A0A1Y5F8K2"/>
<reference evidence="3" key="1">
    <citation type="journal article" date="2017" name="Proc. Natl. Acad. Sci. U.S.A.">
        <title>Simulation of Deepwater Horizon oil plume reveals substrate specialization within a complex community of hydrocarbon-degraders.</title>
        <authorList>
            <person name="Hu P."/>
            <person name="Dubinsky E.A."/>
            <person name="Probst A.J."/>
            <person name="Wang J."/>
            <person name="Sieber C.M.K."/>
            <person name="Tom L.M."/>
            <person name="Gardinali P."/>
            <person name="Banfield J.F."/>
            <person name="Atlas R.M."/>
            <person name="Andersen G.L."/>
        </authorList>
    </citation>
    <scope>NUCLEOTIDE SEQUENCE [LARGE SCALE GENOMIC DNA]</scope>
</reference>
<dbReference type="Proteomes" id="UP000196531">
    <property type="component" value="Unassembled WGS sequence"/>
</dbReference>
<dbReference type="Pfam" id="PF04773">
    <property type="entry name" value="FecR"/>
    <property type="match status" value="1"/>
</dbReference>
<sequence>MSLKLNTLLCLLTFVFSTSLSFSRGNIARVVKIRGKVTLLKPGGLSAIKVQLNDKLTEDASLVTYRRSFIRIMFDDGSTVSLGPKSKIIVTKMNKNGKGILTLLKGQLRSKIIGTDKKRKGHKFLVKTRTAALGVRGTEFQTIFNPENNITNLLTYKGEVAMAKIETTPVTSASYDKSALKLGSHELSKTKKIQIKAKLNESMEAALKSKETVVVKSGQFSGALDSVEKATLPVNISPVQLNSLYANTELVQKSKTKVTLSDLKDVKEKGSDLKTIKQEAPPEGVNDNVTGDFAQKSGGFIDIGTGLYIPPEQSSVFSQDKNIYLAENVGNFDVQTGQYIAPEGLTLSAKQGFIIAKTSRMSNEEVKDKKEKAKTLNNVIDKNIVLKKKKKRKKSVHYYNQLELISKDALSIELHSFNYEIKHKDSTTTGPGIMDSDGKGFKLNWDHSSGGKWQPTTYLSYDEIRFDGQELAQFSQSSKSLFGMGVGVRKHFSQRLNFLALLSLDQIFIPGSSTDTSGFMSFDLRRVTIASLELGAQWFYAKSRRYDLDLEGGVLFNNSKTAKDLKVKPSLGLKLGTGFRYWFKKDLWLKLAFDVKANTYKVKSTNYSATEDITRSSIGLEFGIVL</sequence>
<evidence type="ECO:0000313" key="3">
    <source>
        <dbReference type="Proteomes" id="UP000196531"/>
    </source>
</evidence>
<dbReference type="InterPro" id="IPR006860">
    <property type="entry name" value="FecR"/>
</dbReference>
<feature type="domain" description="FecR protein" evidence="1">
    <location>
        <begin position="63"/>
        <end position="160"/>
    </location>
</feature>
<proteinExistence type="predicted"/>
<gene>
    <name evidence="2" type="ORF">A9Q84_12950</name>
</gene>
<evidence type="ECO:0000313" key="2">
    <source>
        <dbReference type="EMBL" id="OUR97228.1"/>
    </source>
</evidence>
<dbReference type="PANTHER" id="PTHR38731">
    <property type="entry name" value="LIPL45-RELATED LIPOPROTEIN-RELATED"/>
    <property type="match status" value="1"/>
</dbReference>
<comment type="caution">
    <text evidence="2">The sequence shown here is derived from an EMBL/GenBank/DDBJ whole genome shotgun (WGS) entry which is preliminary data.</text>
</comment>
<dbReference type="Gene3D" id="2.60.120.1440">
    <property type="match status" value="1"/>
</dbReference>
<protein>
    <recommendedName>
        <fullName evidence="1">FecR protein domain-containing protein</fullName>
    </recommendedName>
</protein>
<accession>A0A1Y5F8K2</accession>
<name>A0A1Y5F8K2_9BACT</name>
<evidence type="ECO:0000259" key="1">
    <source>
        <dbReference type="Pfam" id="PF04773"/>
    </source>
</evidence>
<dbReference type="PANTHER" id="PTHR38731:SF1">
    <property type="entry name" value="FECR PROTEIN DOMAIN-CONTAINING PROTEIN"/>
    <property type="match status" value="1"/>
</dbReference>
<organism evidence="2 3">
    <name type="scientific">Halobacteriovorax marinus</name>
    <dbReference type="NCBI Taxonomy" id="97084"/>
    <lineage>
        <taxon>Bacteria</taxon>
        <taxon>Pseudomonadati</taxon>
        <taxon>Bdellovibrionota</taxon>
        <taxon>Bacteriovoracia</taxon>
        <taxon>Bacteriovoracales</taxon>
        <taxon>Halobacteriovoraceae</taxon>
        <taxon>Halobacteriovorax</taxon>
    </lineage>
</organism>
<dbReference type="EMBL" id="MAAO01000006">
    <property type="protein sequence ID" value="OUR97228.1"/>
    <property type="molecule type" value="Genomic_DNA"/>
</dbReference>